<protein>
    <submittedName>
        <fullName evidence="3">Uncharacterized protein C9orf40</fullName>
    </submittedName>
</protein>
<reference evidence="3" key="1">
    <citation type="submission" date="2025-08" db="UniProtKB">
        <authorList>
            <consortium name="RefSeq"/>
        </authorList>
    </citation>
    <scope>IDENTIFICATION</scope>
</reference>
<dbReference type="Proteomes" id="UP000515145">
    <property type="component" value="Chromosome 9"/>
</dbReference>
<feature type="compositionally biased region" description="Basic and acidic residues" evidence="1">
    <location>
        <begin position="94"/>
        <end position="114"/>
    </location>
</feature>
<dbReference type="InParanoid" id="A0A6P7J268"/>
<proteinExistence type="predicted"/>
<evidence type="ECO:0000313" key="3">
    <source>
        <dbReference type="RefSeq" id="XP_028270620.1"/>
    </source>
</evidence>
<organism evidence="2 3">
    <name type="scientific">Parambassis ranga</name>
    <name type="common">Indian glassy fish</name>
    <dbReference type="NCBI Taxonomy" id="210632"/>
    <lineage>
        <taxon>Eukaryota</taxon>
        <taxon>Metazoa</taxon>
        <taxon>Chordata</taxon>
        <taxon>Craniata</taxon>
        <taxon>Vertebrata</taxon>
        <taxon>Euteleostomi</taxon>
        <taxon>Actinopterygii</taxon>
        <taxon>Neopterygii</taxon>
        <taxon>Teleostei</taxon>
        <taxon>Neoteleostei</taxon>
        <taxon>Acanthomorphata</taxon>
        <taxon>Ovalentaria</taxon>
        <taxon>Ambassidae</taxon>
        <taxon>Parambassis</taxon>
    </lineage>
</organism>
<dbReference type="RefSeq" id="XP_028270620.1">
    <property type="nucleotide sequence ID" value="XM_028414819.1"/>
</dbReference>
<feature type="region of interest" description="Disordered" evidence="1">
    <location>
        <begin position="75"/>
        <end position="141"/>
    </location>
</feature>
<keyword evidence="2" id="KW-1185">Reference proteome</keyword>
<evidence type="ECO:0000256" key="1">
    <source>
        <dbReference type="SAM" id="MobiDB-lite"/>
    </source>
</evidence>
<sequence length="171" mass="19146">MAKRRAEDTLLHDSPSKRCFRPLCGVDMQLESVVPTVGLNPPSLLALLGNRCQKRKHYFEDQEKLEQAASVYRRSTHCDSRKHAAKGLTSGSFQDRRSSSTDTSTKKVPREHCTGSETVPPKTANKAAKDSNTEDAEDDTYNSFQYWRVPLPELDLSLLEDASDQSVAMET</sequence>
<dbReference type="OrthoDB" id="8960251at2759"/>
<dbReference type="PANTHER" id="PTHR16003:SF3">
    <property type="entry name" value="CHROMOSOME 9 C9ORF40 HOMOLOG"/>
    <property type="match status" value="1"/>
</dbReference>
<dbReference type="PANTHER" id="PTHR16003">
    <property type="entry name" value="C9ORF40 ISOFORM 1"/>
    <property type="match status" value="1"/>
</dbReference>
<name>A0A6P7J268_9TELE</name>
<dbReference type="GeneID" id="114441750"/>
<evidence type="ECO:0000313" key="2">
    <source>
        <dbReference type="Proteomes" id="UP000515145"/>
    </source>
</evidence>
<dbReference type="InterPro" id="IPR042349">
    <property type="entry name" value="C9orf40-like"/>
</dbReference>
<accession>A0A6P7J268</accession>
<gene>
    <name evidence="3" type="primary">wu:fa19b12</name>
</gene>
<dbReference type="AlphaFoldDB" id="A0A6P7J268"/>